<protein>
    <submittedName>
        <fullName evidence="1">Uncharacterized protein</fullName>
    </submittedName>
</protein>
<sequence>MWVAGGVFQNRARTNLSPNYFVQCPKNCALKRYYFYICMYTAACRKLWEVHQITMDAQTEKAFLKQPLEEVGQGEEIGKGREQLLEEHGVGWDSRPP</sequence>
<evidence type="ECO:0000313" key="2">
    <source>
        <dbReference type="Proteomes" id="UP000233551"/>
    </source>
</evidence>
<organism evidence="1 2">
    <name type="scientific">Punica granatum</name>
    <name type="common">Pomegranate</name>
    <dbReference type="NCBI Taxonomy" id="22663"/>
    <lineage>
        <taxon>Eukaryota</taxon>
        <taxon>Viridiplantae</taxon>
        <taxon>Streptophyta</taxon>
        <taxon>Embryophyta</taxon>
        <taxon>Tracheophyta</taxon>
        <taxon>Spermatophyta</taxon>
        <taxon>Magnoliopsida</taxon>
        <taxon>eudicotyledons</taxon>
        <taxon>Gunneridae</taxon>
        <taxon>Pentapetalae</taxon>
        <taxon>rosids</taxon>
        <taxon>malvids</taxon>
        <taxon>Myrtales</taxon>
        <taxon>Lythraceae</taxon>
        <taxon>Punica</taxon>
    </lineage>
</organism>
<evidence type="ECO:0000313" key="1">
    <source>
        <dbReference type="EMBL" id="PKI57474.1"/>
    </source>
</evidence>
<gene>
    <name evidence="1" type="ORF">CRG98_022125</name>
</gene>
<proteinExistence type="predicted"/>
<dbReference type="AlphaFoldDB" id="A0A2I0JMG1"/>
<dbReference type="Proteomes" id="UP000233551">
    <property type="component" value="Unassembled WGS sequence"/>
</dbReference>
<name>A0A2I0JMG1_PUNGR</name>
<comment type="caution">
    <text evidence="1">The sequence shown here is derived from an EMBL/GenBank/DDBJ whole genome shotgun (WGS) entry which is preliminary data.</text>
</comment>
<reference evidence="1 2" key="1">
    <citation type="submission" date="2017-11" db="EMBL/GenBank/DDBJ databases">
        <title>De-novo sequencing of pomegranate (Punica granatum L.) genome.</title>
        <authorList>
            <person name="Akparov Z."/>
            <person name="Amiraslanov A."/>
            <person name="Hajiyeva S."/>
            <person name="Abbasov M."/>
            <person name="Kaur K."/>
            <person name="Hamwieh A."/>
            <person name="Solovyev V."/>
            <person name="Salamov A."/>
            <person name="Braich B."/>
            <person name="Kosarev P."/>
            <person name="Mahmoud A."/>
            <person name="Hajiyev E."/>
            <person name="Babayeva S."/>
            <person name="Izzatullayeva V."/>
            <person name="Mammadov A."/>
            <person name="Mammadov A."/>
            <person name="Sharifova S."/>
            <person name="Ojaghi J."/>
            <person name="Eynullazada K."/>
            <person name="Bayramov B."/>
            <person name="Abdulazimova A."/>
            <person name="Shahmuradov I."/>
        </authorList>
    </citation>
    <scope>NUCLEOTIDE SEQUENCE [LARGE SCALE GENOMIC DNA]</scope>
    <source>
        <strain evidence="2">cv. AG2017</strain>
        <tissue evidence="1">Leaf</tissue>
    </source>
</reference>
<dbReference type="EMBL" id="PGOL01001505">
    <property type="protein sequence ID" value="PKI57474.1"/>
    <property type="molecule type" value="Genomic_DNA"/>
</dbReference>
<accession>A0A2I0JMG1</accession>
<keyword evidence="2" id="KW-1185">Reference proteome</keyword>